<reference evidence="3" key="1">
    <citation type="submission" date="2022-07" db="EMBL/GenBank/DDBJ databases">
        <title>Draft genome sequence of Zalerion maritima ATCC 34329, a (micro)plastics degrading marine fungus.</title>
        <authorList>
            <person name="Paco A."/>
            <person name="Goncalves M.F.M."/>
            <person name="Rocha-Santos T.A.P."/>
            <person name="Alves A."/>
        </authorList>
    </citation>
    <scope>NUCLEOTIDE SEQUENCE</scope>
    <source>
        <strain evidence="3">ATCC 34329</strain>
    </source>
</reference>
<name>A0AAD5RPT3_9PEZI</name>
<dbReference type="Pfam" id="PF26013">
    <property type="entry name" value="DUF8004"/>
    <property type="match status" value="1"/>
</dbReference>
<feature type="compositionally biased region" description="Polar residues" evidence="1">
    <location>
        <begin position="599"/>
        <end position="610"/>
    </location>
</feature>
<feature type="region of interest" description="Disordered" evidence="1">
    <location>
        <begin position="541"/>
        <end position="575"/>
    </location>
</feature>
<feature type="region of interest" description="Disordered" evidence="1">
    <location>
        <begin position="690"/>
        <end position="717"/>
    </location>
</feature>
<organism evidence="3 4">
    <name type="scientific">Zalerion maritima</name>
    <dbReference type="NCBI Taxonomy" id="339359"/>
    <lineage>
        <taxon>Eukaryota</taxon>
        <taxon>Fungi</taxon>
        <taxon>Dikarya</taxon>
        <taxon>Ascomycota</taxon>
        <taxon>Pezizomycotina</taxon>
        <taxon>Sordariomycetes</taxon>
        <taxon>Lulworthiomycetidae</taxon>
        <taxon>Lulworthiales</taxon>
        <taxon>Lulworthiaceae</taxon>
        <taxon>Zalerion</taxon>
    </lineage>
</organism>
<dbReference type="PANTHER" id="PTHR39601:SF1">
    <property type="entry name" value="CHORIOGENIN HMINOR"/>
    <property type="match status" value="1"/>
</dbReference>
<accession>A0AAD5RPT3</accession>
<feature type="region of interest" description="Disordered" evidence="1">
    <location>
        <begin position="731"/>
        <end position="841"/>
    </location>
</feature>
<feature type="region of interest" description="Disordered" evidence="1">
    <location>
        <begin position="599"/>
        <end position="659"/>
    </location>
</feature>
<dbReference type="PANTHER" id="PTHR39601">
    <property type="entry name" value="CHORIOGENIN HMINOR"/>
    <property type="match status" value="1"/>
</dbReference>
<dbReference type="Proteomes" id="UP001201980">
    <property type="component" value="Unassembled WGS sequence"/>
</dbReference>
<proteinExistence type="predicted"/>
<feature type="compositionally biased region" description="Polar residues" evidence="1">
    <location>
        <begin position="760"/>
        <end position="769"/>
    </location>
</feature>
<evidence type="ECO:0000313" key="4">
    <source>
        <dbReference type="Proteomes" id="UP001201980"/>
    </source>
</evidence>
<feature type="region of interest" description="Disordered" evidence="1">
    <location>
        <begin position="1"/>
        <end position="22"/>
    </location>
</feature>
<feature type="compositionally biased region" description="Polar residues" evidence="1">
    <location>
        <begin position="12"/>
        <end position="22"/>
    </location>
</feature>
<keyword evidence="4" id="KW-1185">Reference proteome</keyword>
<feature type="compositionally biased region" description="Basic and acidic residues" evidence="1">
    <location>
        <begin position="1"/>
        <end position="11"/>
    </location>
</feature>
<dbReference type="InterPro" id="IPR058317">
    <property type="entry name" value="DUF8004"/>
</dbReference>
<feature type="compositionally biased region" description="Polar residues" evidence="1">
    <location>
        <begin position="620"/>
        <end position="634"/>
    </location>
</feature>
<feature type="domain" description="DUF8004" evidence="2">
    <location>
        <begin position="201"/>
        <end position="292"/>
    </location>
</feature>
<evidence type="ECO:0000259" key="2">
    <source>
        <dbReference type="Pfam" id="PF26013"/>
    </source>
</evidence>
<dbReference type="AlphaFoldDB" id="A0AAD5RPT3"/>
<sequence length="912" mass="101615">MMAATPEDRQRPNSLQTRSPSIYSESREFGLYNGKSNRARGWKSKSAGEFVDNRPPSHTNDPELWLRDGNCYVHLYGVGQSRRGPAFRVPFSALLSAKCRPLLNKYLVPVSPVQPQARSRSMSQPYLVNHGDEGSATRFDLYIPSPPTSDKDQAFHFHIATRNFFAWLVRKPLVGKDLGSAMIILLKTMQEFRSHAQNNVGDLLAYLDVTGYLDMRSQPHFALAMLHLAEFFQLRELYIDAFAHCTGMCDRLFLSPEYQHVSSVSRKLIRRAKNEMDSRLNAAGTMLRSFLEEELSETHLGLPAGSRIHLERFRSFLREFYADKCGLGYFPAVPIEKQKDLKTSVFPPTIFYIMRRDFECLYGFLVDAGFSTAEDSPFLATGGICTLQCVQSFDMRHRFVSLPQPLPLLPDYVEPTTSRRKSWLGRNDKASRPDYRLLAHAALLRASNMEDSSLLENDLVRAYRKSEEDYIFNLTKAEKLDKVSLVDARKVRWILVYCIYQALRSVTEPPPQVRRTEGVPYHLATGTDLLPPWREDRVTYPPASCHRLPPGSTRNRGRAHSMSAASGSAWSHCPSQHLSTNTEIKPDIDYFALANKSATTQNTPLNSTPGTPRRSRSLTRSKAASSTIRHSLSIFSKHPRNGSPPPSNRKSAVPVEPHHRRTPTYHEIVVHGYGNGTQNVTMATEYVTTPLHEPTSSPGATAANRSLSNASKSSDGSADSAATVATAATSATASTASSSAPSELRKPPLNSPKANKPPSRISTLTSKFQHFQPRGRPEHLLPGSITIPARTSSASSSRSATHHQSSSPGPIDSTTWSSSESPDSDSPRSSQSRFRNTIGGLEDLRSGSKILKNLHPSPLRVQRDYSNLRIGAGPDEWEEVQHEMKLRIEKEDGDVKPMWEQFADLGGLTKVA</sequence>
<feature type="compositionally biased region" description="Low complexity" evidence="1">
    <location>
        <begin position="706"/>
        <end position="717"/>
    </location>
</feature>
<evidence type="ECO:0000256" key="1">
    <source>
        <dbReference type="SAM" id="MobiDB-lite"/>
    </source>
</evidence>
<dbReference type="EMBL" id="JAKWBI020000152">
    <property type="protein sequence ID" value="KAJ2901425.1"/>
    <property type="molecule type" value="Genomic_DNA"/>
</dbReference>
<evidence type="ECO:0000313" key="3">
    <source>
        <dbReference type="EMBL" id="KAJ2901425.1"/>
    </source>
</evidence>
<feature type="compositionally biased region" description="Polar residues" evidence="1">
    <location>
        <begin position="563"/>
        <end position="575"/>
    </location>
</feature>
<feature type="compositionally biased region" description="Low complexity" evidence="1">
    <location>
        <begin position="731"/>
        <end position="742"/>
    </location>
</feature>
<feature type="compositionally biased region" description="Polar residues" evidence="1">
    <location>
        <begin position="694"/>
        <end position="705"/>
    </location>
</feature>
<feature type="compositionally biased region" description="Low complexity" evidence="1">
    <location>
        <begin position="784"/>
        <end position="821"/>
    </location>
</feature>
<protein>
    <recommendedName>
        <fullName evidence="2">DUF8004 domain-containing protein</fullName>
    </recommendedName>
</protein>
<gene>
    <name evidence="3" type="ORF">MKZ38_001855</name>
</gene>
<comment type="caution">
    <text evidence="3">The sequence shown here is derived from an EMBL/GenBank/DDBJ whole genome shotgun (WGS) entry which is preliminary data.</text>
</comment>